<proteinExistence type="inferred from homology"/>
<feature type="site" description="Lowers pKa of active site Tyr" evidence="6">
    <location>
        <position position="70"/>
    </location>
</feature>
<evidence type="ECO:0000313" key="9">
    <source>
        <dbReference type="Proteomes" id="UP000242415"/>
    </source>
</evidence>
<evidence type="ECO:0000259" key="7">
    <source>
        <dbReference type="Pfam" id="PF00248"/>
    </source>
</evidence>
<feature type="active site" description="Proton donor" evidence="4">
    <location>
        <position position="45"/>
    </location>
</feature>
<name>A0A1H3FTH1_9ACTN</name>
<dbReference type="InterPro" id="IPR020471">
    <property type="entry name" value="AKR"/>
</dbReference>
<dbReference type="AlphaFoldDB" id="A0A1H3FTH1"/>
<evidence type="ECO:0000256" key="5">
    <source>
        <dbReference type="PIRSR" id="PIRSR000097-2"/>
    </source>
</evidence>
<dbReference type="FunFam" id="3.20.20.100:FF:000002">
    <property type="entry name" value="2,5-diketo-D-gluconic acid reductase A"/>
    <property type="match status" value="1"/>
</dbReference>
<evidence type="ECO:0000256" key="6">
    <source>
        <dbReference type="PIRSR" id="PIRSR000097-3"/>
    </source>
</evidence>
<keyword evidence="3" id="KW-0560">Oxidoreductase</keyword>
<dbReference type="GO" id="GO:0016616">
    <property type="term" value="F:oxidoreductase activity, acting on the CH-OH group of donors, NAD or NADP as acceptor"/>
    <property type="evidence" value="ECO:0007669"/>
    <property type="project" value="UniProtKB-ARBA"/>
</dbReference>
<dbReference type="SUPFAM" id="SSF51430">
    <property type="entry name" value="NAD(P)-linked oxidoreductase"/>
    <property type="match status" value="1"/>
</dbReference>
<feature type="domain" description="NADP-dependent oxidoreductase" evidence="7">
    <location>
        <begin position="12"/>
        <end position="251"/>
    </location>
</feature>
<dbReference type="PROSITE" id="PS00062">
    <property type="entry name" value="ALDOKETO_REDUCTASE_2"/>
    <property type="match status" value="1"/>
</dbReference>
<dbReference type="PANTHER" id="PTHR43827:SF3">
    <property type="entry name" value="NADP-DEPENDENT OXIDOREDUCTASE DOMAIN-CONTAINING PROTEIN"/>
    <property type="match status" value="1"/>
</dbReference>
<evidence type="ECO:0000256" key="2">
    <source>
        <dbReference type="ARBA" id="ARBA00022857"/>
    </source>
</evidence>
<reference evidence="9" key="1">
    <citation type="submission" date="2016-10" db="EMBL/GenBank/DDBJ databases">
        <authorList>
            <person name="Varghese N."/>
            <person name="Submissions S."/>
        </authorList>
    </citation>
    <scope>NUCLEOTIDE SEQUENCE [LARGE SCALE GENOMIC DNA]</scope>
    <source>
        <strain evidence="9">DSM 45245</strain>
    </source>
</reference>
<dbReference type="InterPro" id="IPR036812">
    <property type="entry name" value="NAD(P)_OxRdtase_dom_sf"/>
</dbReference>
<dbReference type="STRING" id="405436.SAMN05444365_101156"/>
<dbReference type="PRINTS" id="PR00069">
    <property type="entry name" value="ALDKETRDTASE"/>
</dbReference>
<dbReference type="Gene3D" id="3.20.20.100">
    <property type="entry name" value="NADP-dependent oxidoreductase domain"/>
    <property type="match status" value="1"/>
</dbReference>
<accession>A0A1H3FTH1</accession>
<dbReference type="InterPro" id="IPR018170">
    <property type="entry name" value="Aldo/ket_reductase_CS"/>
</dbReference>
<gene>
    <name evidence="8" type="ORF">SAMN05444365_101156</name>
</gene>
<dbReference type="Proteomes" id="UP000242415">
    <property type="component" value="Unassembled WGS sequence"/>
</dbReference>
<comment type="similarity">
    <text evidence="1">Belongs to the aldo/keto reductase family.</text>
</comment>
<evidence type="ECO:0000256" key="3">
    <source>
        <dbReference type="ARBA" id="ARBA00023002"/>
    </source>
</evidence>
<dbReference type="InterPro" id="IPR023210">
    <property type="entry name" value="NADP_OxRdtase_dom"/>
</dbReference>
<evidence type="ECO:0000256" key="4">
    <source>
        <dbReference type="PIRSR" id="PIRSR000097-1"/>
    </source>
</evidence>
<protein>
    <submittedName>
        <fullName evidence="8">Aldo/keto reductase</fullName>
    </submittedName>
</protein>
<dbReference type="PANTHER" id="PTHR43827">
    <property type="entry name" value="2,5-DIKETO-D-GLUCONIC ACID REDUCTASE"/>
    <property type="match status" value="1"/>
</dbReference>
<organism evidence="8 9">
    <name type="scientific">Micromonospora pattaloongensis</name>
    <dbReference type="NCBI Taxonomy" id="405436"/>
    <lineage>
        <taxon>Bacteria</taxon>
        <taxon>Bacillati</taxon>
        <taxon>Actinomycetota</taxon>
        <taxon>Actinomycetes</taxon>
        <taxon>Micromonosporales</taxon>
        <taxon>Micromonosporaceae</taxon>
        <taxon>Micromonospora</taxon>
    </lineage>
</organism>
<dbReference type="Pfam" id="PF00248">
    <property type="entry name" value="Aldo_ket_red"/>
    <property type="match status" value="1"/>
</dbReference>
<dbReference type="CDD" id="cd19071">
    <property type="entry name" value="AKR_AKR1-5-like"/>
    <property type="match status" value="1"/>
</dbReference>
<keyword evidence="9" id="KW-1185">Reference proteome</keyword>
<dbReference type="PIRSF" id="PIRSF000097">
    <property type="entry name" value="AKR"/>
    <property type="match status" value="1"/>
</dbReference>
<dbReference type="EMBL" id="FNPH01000001">
    <property type="protein sequence ID" value="SDX94296.1"/>
    <property type="molecule type" value="Genomic_DNA"/>
</dbReference>
<sequence>MTLPGDVAIPILGFGTWQATGNEGYEAVLYALQAGYRHIDTATMYGNEAGVGRALRDSGLTRGDVFITTKLPPNRFGRERETIEASLTALGTDHVDLWLIHWPPRDGDGLETWRRFVEIRNEGLARAIGVSNYSLGQLDALTEETGEMPALNQIEWAPSLYDARTLAEHRKRGVVLEGYSPFKNTDLKDPVLTRIAGAHGVTPAQVVIRWHIEHGIVVIPKSVTPERIDLNREVFGFTLTGSEIAEIDALAR</sequence>
<evidence type="ECO:0000313" key="8">
    <source>
        <dbReference type="EMBL" id="SDX94296.1"/>
    </source>
</evidence>
<keyword evidence="2" id="KW-0521">NADP</keyword>
<dbReference type="PROSITE" id="PS00798">
    <property type="entry name" value="ALDOKETO_REDUCTASE_1"/>
    <property type="match status" value="1"/>
</dbReference>
<evidence type="ECO:0000256" key="1">
    <source>
        <dbReference type="ARBA" id="ARBA00007905"/>
    </source>
</evidence>
<feature type="binding site" evidence="5">
    <location>
        <position position="101"/>
    </location>
    <ligand>
        <name>substrate</name>
    </ligand>
</feature>